<evidence type="ECO:0000256" key="1">
    <source>
        <dbReference type="ARBA" id="ARBA00004141"/>
    </source>
</evidence>
<protein>
    <submittedName>
        <fullName evidence="7">ABC transporter permease</fullName>
    </submittedName>
</protein>
<evidence type="ECO:0000256" key="3">
    <source>
        <dbReference type="ARBA" id="ARBA00022692"/>
    </source>
</evidence>
<proteinExistence type="inferred from homology"/>
<reference evidence="7 8" key="1">
    <citation type="submission" date="2017-03" db="EMBL/GenBank/DDBJ databases">
        <authorList>
            <person name="Safronova V.I."/>
            <person name="Sazanova A.L."/>
            <person name="Chirak E.R."/>
        </authorList>
    </citation>
    <scope>NUCLEOTIDE SEQUENCE [LARGE SCALE GENOMIC DNA]</scope>
    <source>
        <strain evidence="7 8">Opo-243</strain>
    </source>
</reference>
<comment type="caution">
    <text evidence="7">The sequence shown here is derived from an EMBL/GenBank/DDBJ whole genome shotgun (WGS) entry which is preliminary data.</text>
</comment>
<evidence type="ECO:0000256" key="4">
    <source>
        <dbReference type="ARBA" id="ARBA00022989"/>
    </source>
</evidence>
<evidence type="ECO:0000256" key="2">
    <source>
        <dbReference type="ARBA" id="ARBA00005268"/>
    </source>
</evidence>
<feature type="transmembrane region" description="Helical" evidence="6">
    <location>
        <begin position="200"/>
        <end position="218"/>
    </location>
</feature>
<comment type="similarity">
    <text evidence="2">Belongs to the UPF0014 family.</text>
</comment>
<dbReference type="EMBL" id="MZXW01000047">
    <property type="protein sequence ID" value="RXT37804.1"/>
    <property type="molecule type" value="Genomic_DNA"/>
</dbReference>
<accession>A0A4Q1UNF6</accession>
<dbReference type="OrthoDB" id="9791807at2"/>
<dbReference type="Pfam" id="PF03649">
    <property type="entry name" value="UPF0014"/>
    <property type="match status" value="1"/>
</dbReference>
<feature type="transmembrane region" description="Helical" evidence="6">
    <location>
        <begin position="46"/>
        <end position="66"/>
    </location>
</feature>
<dbReference type="RefSeq" id="WP_129274376.1">
    <property type="nucleotide sequence ID" value="NZ_MZXW01000047.1"/>
</dbReference>
<feature type="transmembrane region" description="Helical" evidence="6">
    <location>
        <begin position="128"/>
        <end position="147"/>
    </location>
</feature>
<feature type="transmembrane region" description="Helical" evidence="6">
    <location>
        <begin position="102"/>
        <end position="122"/>
    </location>
</feature>
<dbReference type="Proteomes" id="UP000290819">
    <property type="component" value="Unassembled WGS sequence"/>
</dbReference>
<dbReference type="PANTHER" id="PTHR30028">
    <property type="entry name" value="UPF0014 INNER MEMBRANE PROTEIN YBBM-RELATED"/>
    <property type="match status" value="1"/>
</dbReference>
<feature type="transmembrane region" description="Helical" evidence="6">
    <location>
        <begin position="72"/>
        <end position="90"/>
    </location>
</feature>
<comment type="subcellular location">
    <subcellularLocation>
        <location evidence="1">Membrane</location>
        <topology evidence="1">Multi-pass membrane protein</topology>
    </subcellularLocation>
</comment>
<feature type="transmembrane region" description="Helical" evidence="6">
    <location>
        <begin position="224"/>
        <end position="248"/>
    </location>
</feature>
<dbReference type="GO" id="GO:0005886">
    <property type="term" value="C:plasma membrane"/>
    <property type="evidence" value="ECO:0007669"/>
    <property type="project" value="TreeGrafter"/>
</dbReference>
<dbReference type="InterPro" id="IPR005226">
    <property type="entry name" value="UPF0014_fam"/>
</dbReference>
<evidence type="ECO:0000256" key="5">
    <source>
        <dbReference type="ARBA" id="ARBA00023136"/>
    </source>
</evidence>
<keyword evidence="5 6" id="KW-0472">Membrane</keyword>
<dbReference type="PANTHER" id="PTHR30028:SF0">
    <property type="entry name" value="PROTEIN ALUMINUM SENSITIVE 3"/>
    <property type="match status" value="1"/>
</dbReference>
<name>A0A4Q1UNF6_9BRAD</name>
<dbReference type="AlphaFoldDB" id="A0A4Q1UNF6"/>
<gene>
    <name evidence="7" type="ORF">B5V03_31620</name>
</gene>
<sequence length="277" mass="28397">MLAELQNSIGGDVLTGLAQAGGAIALCAAVVALCRWQSVHVEREAVVSMARGLVQMVLVGLVLALLLHGRLLIGGLILFMMAIAAAITAAQRLKGMAGALPLCFWSIAAGAGTVIAVMLATGSLQPDISMLVPVGSMIIANAMNACAQAIERLRAEILAHVGQIEAGLSLGAEPAVIVAPYLQNAVYASLLPRLDMMKSLGLVWIPGVMAGMVVSGASPVYAGIYQFIIVAMILAASGITGLVATVLMRSRAFSAAAQLTIRPAETMASSRPSGQAR</sequence>
<organism evidence="7 8">
    <name type="scientific">Bradyrhizobium betae</name>
    <dbReference type="NCBI Taxonomy" id="244734"/>
    <lineage>
        <taxon>Bacteria</taxon>
        <taxon>Pseudomonadati</taxon>
        <taxon>Pseudomonadota</taxon>
        <taxon>Alphaproteobacteria</taxon>
        <taxon>Hyphomicrobiales</taxon>
        <taxon>Nitrobacteraceae</taxon>
        <taxon>Bradyrhizobium</taxon>
    </lineage>
</organism>
<keyword evidence="4 6" id="KW-1133">Transmembrane helix</keyword>
<evidence type="ECO:0000313" key="7">
    <source>
        <dbReference type="EMBL" id="RXT37804.1"/>
    </source>
</evidence>
<keyword evidence="8" id="KW-1185">Reference proteome</keyword>
<feature type="transmembrane region" description="Helical" evidence="6">
    <location>
        <begin position="13"/>
        <end position="34"/>
    </location>
</feature>
<keyword evidence="3 6" id="KW-0812">Transmembrane</keyword>
<evidence type="ECO:0000256" key="6">
    <source>
        <dbReference type="SAM" id="Phobius"/>
    </source>
</evidence>
<evidence type="ECO:0000313" key="8">
    <source>
        <dbReference type="Proteomes" id="UP000290819"/>
    </source>
</evidence>